<sequence>MKLTIYFDGQFWIGIVEMHENNKLKVCKYTFRTEPKDSEILDFIFHDMIPLLNNTSGIKNSKDNRKTKAINPKRLIRLTAKEIKNQGVSNKSFETLRIELEQKKKMKQSMTRQKKEEIKERKRQIKIQKRKEKHRGR</sequence>
<dbReference type="RefSeq" id="WP_033678976.1">
    <property type="nucleotide sequence ID" value="NZ_JOTM01000069.1"/>
</dbReference>
<dbReference type="Pfam" id="PF11208">
    <property type="entry name" value="DUF2992"/>
    <property type="match status" value="1"/>
</dbReference>
<reference evidence="2 3" key="1">
    <citation type="submission" date="2014-06" db="EMBL/GenBank/DDBJ databases">
        <title>Draft genome sequence of Bacillus gaemokensis JCM 15801 (MCCC 1A00707).</title>
        <authorList>
            <person name="Lai Q."/>
            <person name="Liu Y."/>
            <person name="Shao Z."/>
        </authorList>
    </citation>
    <scope>NUCLEOTIDE SEQUENCE [LARGE SCALE GENOMIC DNA]</scope>
    <source>
        <strain evidence="2 3">JCM 15801</strain>
    </source>
</reference>
<keyword evidence="3" id="KW-1185">Reference proteome</keyword>
<feature type="compositionally biased region" description="Basic residues" evidence="1">
    <location>
        <begin position="121"/>
        <end position="137"/>
    </location>
</feature>
<comment type="caution">
    <text evidence="2">The sequence shown here is derived from an EMBL/GenBank/DDBJ whole genome shotgun (WGS) entry which is preliminary data.</text>
</comment>
<evidence type="ECO:0000313" key="3">
    <source>
        <dbReference type="Proteomes" id="UP000027778"/>
    </source>
</evidence>
<accession>A0A073K5D0</accession>
<dbReference type="InterPro" id="IPR016787">
    <property type="entry name" value="UCP021328"/>
</dbReference>
<evidence type="ECO:0008006" key="4">
    <source>
        <dbReference type="Google" id="ProtNLM"/>
    </source>
</evidence>
<dbReference type="OrthoDB" id="4570726at2"/>
<dbReference type="PIRSF" id="PIRSF021328">
    <property type="entry name" value="UCP021328"/>
    <property type="match status" value="1"/>
</dbReference>
<dbReference type="eggNOG" id="ENOG502ZBVG">
    <property type="taxonomic scope" value="Bacteria"/>
</dbReference>
<evidence type="ECO:0000313" key="2">
    <source>
        <dbReference type="EMBL" id="KEK21677.1"/>
    </source>
</evidence>
<name>A0A073K5D0_9BACI</name>
<feature type="region of interest" description="Disordered" evidence="1">
    <location>
        <begin position="104"/>
        <end position="137"/>
    </location>
</feature>
<dbReference type="AlphaFoldDB" id="A0A073K5D0"/>
<organism evidence="2 3">
    <name type="scientific">Bacillus gaemokensis</name>
    <dbReference type="NCBI Taxonomy" id="574375"/>
    <lineage>
        <taxon>Bacteria</taxon>
        <taxon>Bacillati</taxon>
        <taxon>Bacillota</taxon>
        <taxon>Bacilli</taxon>
        <taxon>Bacillales</taxon>
        <taxon>Bacillaceae</taxon>
        <taxon>Bacillus</taxon>
        <taxon>Bacillus cereus group</taxon>
    </lineage>
</organism>
<gene>
    <name evidence="2" type="ORF">BAGA_26595</name>
</gene>
<proteinExistence type="predicted"/>
<dbReference type="Proteomes" id="UP000027778">
    <property type="component" value="Unassembled WGS sequence"/>
</dbReference>
<dbReference type="STRING" id="574375.AZF08_27340"/>
<protein>
    <recommendedName>
        <fullName evidence="4">5-formyltetrahydrofolate cyclo-ligase</fullName>
    </recommendedName>
</protein>
<evidence type="ECO:0000256" key="1">
    <source>
        <dbReference type="SAM" id="MobiDB-lite"/>
    </source>
</evidence>
<dbReference type="EMBL" id="JOTM01000069">
    <property type="protein sequence ID" value="KEK21677.1"/>
    <property type="molecule type" value="Genomic_DNA"/>
</dbReference>